<name>A0A9Y1FRX8_9ARCH</name>
<organism evidence="1">
    <name type="scientific">Candidatus Heimdallarchaeum endolithica</name>
    <dbReference type="NCBI Taxonomy" id="2876572"/>
    <lineage>
        <taxon>Archaea</taxon>
        <taxon>Promethearchaeati</taxon>
        <taxon>Candidatus Heimdallarchaeota</taxon>
        <taxon>Candidatus Heimdallarchaeia (ex Rinke et al. 2021) (nom. nud.)</taxon>
        <taxon>Candidatus Heimdallarchaeales</taxon>
        <taxon>Candidatus Heimdallarchaeaceae</taxon>
        <taxon>Candidatus Heimdallarchaeum</taxon>
    </lineage>
</organism>
<sequence>MLYHRFYAVYTNYYMLLEVPYKLVEPSGLVTVDTNGSSAVTFSVHTNLVSPLSPSMPSSAYNYLCYTTW</sequence>
<dbReference type="Proteomes" id="UP001200513">
    <property type="component" value="Chromosome"/>
</dbReference>
<reference evidence="1" key="1">
    <citation type="journal article" date="2022" name="Nat. Microbiol.">
        <title>Unique mobile elements and scalable gene flow at the prokaryote-eukaryote boundary revealed by circularized Asgard archaea genomes.</title>
        <authorList>
            <person name="Wu F."/>
            <person name="Speth D.R."/>
            <person name="Philosof A."/>
            <person name="Cremiere A."/>
            <person name="Narayanan A."/>
            <person name="Barco R.A."/>
            <person name="Connon S.A."/>
            <person name="Amend J.P."/>
            <person name="Antoshechkin I.A."/>
            <person name="Orphan V.J."/>
        </authorList>
    </citation>
    <scope>NUCLEOTIDE SEQUENCE</scope>
    <source>
        <strain evidence="1">PR6</strain>
    </source>
</reference>
<dbReference type="EMBL" id="CP084167">
    <property type="protein sequence ID" value="UJG45028.1"/>
    <property type="molecule type" value="Genomic_DNA"/>
</dbReference>
<proteinExistence type="predicted"/>
<dbReference type="AlphaFoldDB" id="A0A9Y1FRX8"/>
<protein>
    <submittedName>
        <fullName evidence="1">Uncharacterized protein</fullName>
    </submittedName>
</protein>
<accession>A0A9Y1FRX8</accession>
<gene>
    <name evidence="1" type="ORF">K9W46_03835</name>
</gene>
<evidence type="ECO:0000313" key="1">
    <source>
        <dbReference type="EMBL" id="UJG45028.1"/>
    </source>
</evidence>